<organism evidence="2 3">
    <name type="scientific">Ophiophagus hannah</name>
    <name type="common">King cobra</name>
    <name type="synonym">Naja hannah</name>
    <dbReference type="NCBI Taxonomy" id="8665"/>
    <lineage>
        <taxon>Eukaryota</taxon>
        <taxon>Metazoa</taxon>
        <taxon>Chordata</taxon>
        <taxon>Craniata</taxon>
        <taxon>Vertebrata</taxon>
        <taxon>Euteleostomi</taxon>
        <taxon>Lepidosauria</taxon>
        <taxon>Squamata</taxon>
        <taxon>Bifurcata</taxon>
        <taxon>Unidentata</taxon>
        <taxon>Episquamata</taxon>
        <taxon>Toxicofera</taxon>
        <taxon>Serpentes</taxon>
        <taxon>Colubroidea</taxon>
        <taxon>Elapidae</taxon>
        <taxon>Elapinae</taxon>
        <taxon>Ophiophagus</taxon>
    </lineage>
</organism>
<feature type="region of interest" description="Disordered" evidence="1">
    <location>
        <begin position="183"/>
        <end position="214"/>
    </location>
</feature>
<evidence type="ECO:0000313" key="3">
    <source>
        <dbReference type="Proteomes" id="UP000018936"/>
    </source>
</evidence>
<dbReference type="EMBL" id="AZIM01004380">
    <property type="protein sequence ID" value="ETE60807.1"/>
    <property type="molecule type" value="Genomic_DNA"/>
</dbReference>
<reference evidence="2 3" key="1">
    <citation type="journal article" date="2013" name="Proc. Natl. Acad. Sci. U.S.A.">
        <title>The king cobra genome reveals dynamic gene evolution and adaptation in the snake venom system.</title>
        <authorList>
            <person name="Vonk F.J."/>
            <person name="Casewell N.R."/>
            <person name="Henkel C.V."/>
            <person name="Heimberg A.M."/>
            <person name="Jansen H.J."/>
            <person name="McCleary R.J."/>
            <person name="Kerkkamp H.M."/>
            <person name="Vos R.A."/>
            <person name="Guerreiro I."/>
            <person name="Calvete J.J."/>
            <person name="Wuster W."/>
            <person name="Woods A.E."/>
            <person name="Logan J.M."/>
            <person name="Harrison R.A."/>
            <person name="Castoe T.A."/>
            <person name="de Koning A.P."/>
            <person name="Pollock D.D."/>
            <person name="Yandell M."/>
            <person name="Calderon D."/>
            <person name="Renjifo C."/>
            <person name="Currier R.B."/>
            <person name="Salgado D."/>
            <person name="Pla D."/>
            <person name="Sanz L."/>
            <person name="Hyder A.S."/>
            <person name="Ribeiro J.M."/>
            <person name="Arntzen J.W."/>
            <person name="van den Thillart G.E."/>
            <person name="Boetzer M."/>
            <person name="Pirovano W."/>
            <person name="Dirks R.P."/>
            <person name="Spaink H.P."/>
            <person name="Duboule D."/>
            <person name="McGlinn E."/>
            <person name="Kini R.M."/>
            <person name="Richardson M.K."/>
        </authorList>
    </citation>
    <scope>NUCLEOTIDE SEQUENCE</scope>
    <source>
        <tissue evidence="2">Blood</tissue>
    </source>
</reference>
<dbReference type="OrthoDB" id="5962859at2759"/>
<accession>V8NGW3</accession>
<feature type="non-terminal residue" evidence="2">
    <location>
        <position position="1"/>
    </location>
</feature>
<sequence>MQINRVGRDLIGSDGLLQIRTDSPVPVVPTTDWAFPPALVLSCPVNLSCSPHPCSPADFCTSPALLTVAAACRKSGLQTHKYWNTGITSPLVLLFTRLAMPSSCNRSSYALSHRDPITVQSNNRVASLCLLPTRCENVLGSQKKLQCGNTEVDKMALVRPASRRVKLPVHGPDASGAGYAHLQEGGKKQHKPGKIRAGGCPRGTENTLGRTPNSERNHKLEIFPRFVSSIRPYAGPSSYSVVTAAAREEDQSLLLPSRPRLSLILSSRHALGWRGDGPGSLYDCSAGLCPSPASSTTFRATLPLPVGYSLSPSESVSTRGMSGSLKLFMKHDCKKMTELCNRTEQRDDVFDMNYNCTCTTDLCNRETISQPSNTLSTGLSLATWAVQVREFTQRGYQEKHHLLKGLIPAQKGELERKEG</sequence>
<dbReference type="Proteomes" id="UP000018936">
    <property type="component" value="Unassembled WGS sequence"/>
</dbReference>
<proteinExistence type="predicted"/>
<evidence type="ECO:0000256" key="1">
    <source>
        <dbReference type="SAM" id="MobiDB-lite"/>
    </source>
</evidence>
<dbReference type="AlphaFoldDB" id="V8NGW3"/>
<comment type="caution">
    <text evidence="2">The sequence shown here is derived from an EMBL/GenBank/DDBJ whole genome shotgun (WGS) entry which is preliminary data.</text>
</comment>
<evidence type="ECO:0000313" key="2">
    <source>
        <dbReference type="EMBL" id="ETE60807.1"/>
    </source>
</evidence>
<name>V8NGW3_OPHHA</name>
<keyword evidence="3" id="KW-1185">Reference proteome</keyword>
<gene>
    <name evidence="2" type="ORF">L345_13449</name>
</gene>
<protein>
    <submittedName>
        <fullName evidence="2">Uncharacterized protein</fullName>
    </submittedName>
</protein>